<feature type="signal peptide" evidence="1">
    <location>
        <begin position="1"/>
        <end position="19"/>
    </location>
</feature>
<dbReference type="GeneID" id="106071521"/>
<proteinExistence type="predicted"/>
<evidence type="ECO:0000313" key="2">
    <source>
        <dbReference type="Proteomes" id="UP001165740"/>
    </source>
</evidence>
<feature type="chain" id="PRO_5040870908" evidence="1">
    <location>
        <begin position="20"/>
        <end position="84"/>
    </location>
</feature>
<dbReference type="Proteomes" id="UP001165740">
    <property type="component" value="Chromosome 10"/>
</dbReference>
<dbReference type="SUPFAM" id="SSF57603">
    <property type="entry name" value="FnI-like domain"/>
    <property type="match status" value="1"/>
</dbReference>
<protein>
    <submittedName>
        <fullName evidence="3">Kielin/chordin-like protein</fullName>
    </submittedName>
</protein>
<gene>
    <name evidence="3" type="primary">LOC106071521</name>
</gene>
<keyword evidence="1" id="KW-0732">Signal</keyword>
<dbReference type="OrthoDB" id="6130926at2759"/>
<accession>A0A9W3BHM9</accession>
<reference evidence="3" key="1">
    <citation type="submission" date="2025-08" db="UniProtKB">
        <authorList>
            <consortium name="RefSeq"/>
        </authorList>
    </citation>
    <scope>IDENTIFICATION</scope>
</reference>
<dbReference type="AlphaFoldDB" id="A0A9W3BHM9"/>
<evidence type="ECO:0000256" key="1">
    <source>
        <dbReference type="SAM" id="SignalP"/>
    </source>
</evidence>
<evidence type="ECO:0000313" key="3">
    <source>
        <dbReference type="RefSeq" id="XP_055898943.1"/>
    </source>
</evidence>
<organism evidence="2 3">
    <name type="scientific">Biomphalaria glabrata</name>
    <name type="common">Bloodfluke planorb</name>
    <name type="synonym">Freshwater snail</name>
    <dbReference type="NCBI Taxonomy" id="6526"/>
    <lineage>
        <taxon>Eukaryota</taxon>
        <taxon>Metazoa</taxon>
        <taxon>Spiralia</taxon>
        <taxon>Lophotrochozoa</taxon>
        <taxon>Mollusca</taxon>
        <taxon>Gastropoda</taxon>
        <taxon>Heterobranchia</taxon>
        <taxon>Euthyneura</taxon>
        <taxon>Panpulmonata</taxon>
        <taxon>Hygrophila</taxon>
        <taxon>Lymnaeoidea</taxon>
        <taxon>Planorbidae</taxon>
        <taxon>Biomphalaria</taxon>
    </lineage>
</organism>
<sequence>MKTALILLVTLLCVATMMAQDDQSCAGNVLSTMFNAAPCVIEGVEYADGERTPDPCNRCWCGNGEVYCNRMGCPRADNDRPVLS</sequence>
<dbReference type="RefSeq" id="XP_055898943.1">
    <property type="nucleotide sequence ID" value="XM_056042968.1"/>
</dbReference>
<name>A0A9W3BHM9_BIOGL</name>
<dbReference type="Gene3D" id="6.20.200.20">
    <property type="match status" value="1"/>
</dbReference>
<keyword evidence="2" id="KW-1185">Reference proteome</keyword>